<evidence type="ECO:0000313" key="1">
    <source>
        <dbReference type="EMBL" id="SZX71080.1"/>
    </source>
</evidence>
<name>A0A383W1J9_TETOB</name>
<sequence length="84" mass="9765">MEGNRRLEVLERQLCGAQLAEAPELIDDAALSAICPKQLQALLVHDNPELRSAVFEFLKDDIFKPNHYLSLMKFRELTRQRLRM</sequence>
<evidence type="ECO:0000313" key="2">
    <source>
        <dbReference type="Proteomes" id="UP000256970"/>
    </source>
</evidence>
<accession>A0A383W1J9</accession>
<dbReference type="AlphaFoldDB" id="A0A383W1J9"/>
<protein>
    <submittedName>
        <fullName evidence="1">Uncharacterized protein</fullName>
    </submittedName>
</protein>
<keyword evidence="2" id="KW-1185">Reference proteome</keyword>
<proteinExistence type="predicted"/>
<dbReference type="Proteomes" id="UP000256970">
    <property type="component" value="Unassembled WGS sequence"/>
</dbReference>
<gene>
    <name evidence="1" type="ORF">BQ4739_LOCUS11221</name>
</gene>
<organism evidence="1 2">
    <name type="scientific">Tetradesmus obliquus</name>
    <name type="common">Green alga</name>
    <name type="synonym">Acutodesmus obliquus</name>
    <dbReference type="NCBI Taxonomy" id="3088"/>
    <lineage>
        <taxon>Eukaryota</taxon>
        <taxon>Viridiplantae</taxon>
        <taxon>Chlorophyta</taxon>
        <taxon>core chlorophytes</taxon>
        <taxon>Chlorophyceae</taxon>
        <taxon>CS clade</taxon>
        <taxon>Sphaeropleales</taxon>
        <taxon>Scenedesmaceae</taxon>
        <taxon>Tetradesmus</taxon>
    </lineage>
</organism>
<dbReference type="EMBL" id="FNXT01001024">
    <property type="protein sequence ID" value="SZX71080.1"/>
    <property type="molecule type" value="Genomic_DNA"/>
</dbReference>
<reference evidence="1 2" key="1">
    <citation type="submission" date="2016-10" db="EMBL/GenBank/DDBJ databases">
        <authorList>
            <person name="Cai Z."/>
        </authorList>
    </citation>
    <scope>NUCLEOTIDE SEQUENCE [LARGE SCALE GENOMIC DNA]</scope>
</reference>